<feature type="compositionally biased region" description="Basic and acidic residues" evidence="1">
    <location>
        <begin position="1"/>
        <end position="29"/>
    </location>
</feature>
<sequence>MHFQEEKESPDEKKEETELSTTDYDHPDNDTDPNEIRQNSEGNIFNNDEFRETDETSNDTEDKTDPVKAKDLYESAPSYLHGEHRQLPEHSLAYKTLHAWRFGAVIEAIFLFVFPAAYWGASQFTALPTWGFYALIGITIVWGVFHVFIWQSLSWSRWKYQVYEDEVELMFGVIIKRRIIIPMIRVQHVDTRQGPVLRYLGLASVTISTAATVHEVPGLTIERADQLRDQIAELAREADPDE</sequence>
<name>A0A1D7QV16_9BACI</name>
<keyword evidence="2" id="KW-1133">Transmembrane helix</keyword>
<dbReference type="PATRIC" id="fig|632773.3.peg.1569"/>
<proteinExistence type="predicted"/>
<dbReference type="InterPro" id="IPR005182">
    <property type="entry name" value="YdbS-like_PH"/>
</dbReference>
<dbReference type="PANTHER" id="PTHR34473:SF2">
    <property type="entry name" value="UPF0699 TRANSMEMBRANE PROTEIN YDBT"/>
    <property type="match status" value="1"/>
</dbReference>
<keyword evidence="5" id="KW-1185">Reference proteome</keyword>
<dbReference type="PANTHER" id="PTHR34473">
    <property type="entry name" value="UPF0699 TRANSMEMBRANE PROTEIN YDBS"/>
    <property type="match status" value="1"/>
</dbReference>
<evidence type="ECO:0000256" key="2">
    <source>
        <dbReference type="SAM" id="Phobius"/>
    </source>
</evidence>
<dbReference type="Pfam" id="PF03703">
    <property type="entry name" value="bPH_2"/>
    <property type="match status" value="1"/>
</dbReference>
<feature type="transmembrane region" description="Helical" evidence="2">
    <location>
        <begin position="130"/>
        <end position="150"/>
    </location>
</feature>
<organism evidence="4 5">
    <name type="scientific">Salisediminibacterium beveridgei</name>
    <dbReference type="NCBI Taxonomy" id="632773"/>
    <lineage>
        <taxon>Bacteria</taxon>
        <taxon>Bacillati</taxon>
        <taxon>Bacillota</taxon>
        <taxon>Bacilli</taxon>
        <taxon>Bacillales</taxon>
        <taxon>Bacillaceae</taxon>
        <taxon>Salisediminibacterium</taxon>
    </lineage>
</organism>
<gene>
    <name evidence="4" type="ORF">BBEV_1492</name>
</gene>
<dbReference type="Proteomes" id="UP000094463">
    <property type="component" value="Chromosome"/>
</dbReference>
<evidence type="ECO:0000256" key="1">
    <source>
        <dbReference type="SAM" id="MobiDB-lite"/>
    </source>
</evidence>
<dbReference type="RefSeq" id="WP_084007284.1">
    <property type="nucleotide sequence ID" value="NZ_CP012502.1"/>
</dbReference>
<evidence type="ECO:0000313" key="4">
    <source>
        <dbReference type="EMBL" id="AOM82855.1"/>
    </source>
</evidence>
<dbReference type="OrthoDB" id="1750577at2"/>
<protein>
    <recommendedName>
        <fullName evidence="3">YdbS-like PH domain-containing protein</fullName>
    </recommendedName>
</protein>
<dbReference type="KEGG" id="bbev:BBEV_1492"/>
<feature type="transmembrane region" description="Helical" evidence="2">
    <location>
        <begin position="99"/>
        <end position="118"/>
    </location>
</feature>
<dbReference type="STRING" id="632773.BBEV_1492"/>
<keyword evidence="2" id="KW-0472">Membrane</keyword>
<feature type="region of interest" description="Disordered" evidence="1">
    <location>
        <begin position="1"/>
        <end position="68"/>
    </location>
</feature>
<evidence type="ECO:0000313" key="5">
    <source>
        <dbReference type="Proteomes" id="UP000094463"/>
    </source>
</evidence>
<feature type="compositionally biased region" description="Polar residues" evidence="1">
    <location>
        <begin position="36"/>
        <end position="46"/>
    </location>
</feature>
<reference evidence="4 5" key="1">
    <citation type="submission" date="2015-08" db="EMBL/GenBank/DDBJ databases">
        <title>The complete genome sequence of Bacillus beveridgei MLTeJB.</title>
        <authorList>
            <person name="Hanson T.E."/>
            <person name="Mesa C."/>
            <person name="Basesman S.M."/>
            <person name="Oremland R.S."/>
        </authorList>
    </citation>
    <scope>NUCLEOTIDE SEQUENCE [LARGE SCALE GENOMIC DNA]</scope>
    <source>
        <strain evidence="4 5">MLTeJB</strain>
    </source>
</reference>
<feature type="domain" description="YdbS-like PH" evidence="3">
    <location>
        <begin position="155"/>
        <end position="231"/>
    </location>
</feature>
<dbReference type="EMBL" id="CP012502">
    <property type="protein sequence ID" value="AOM82855.1"/>
    <property type="molecule type" value="Genomic_DNA"/>
</dbReference>
<keyword evidence="2" id="KW-0812">Transmembrane</keyword>
<accession>A0A1D7QV16</accession>
<dbReference type="AlphaFoldDB" id="A0A1D7QV16"/>
<feature type="compositionally biased region" description="Basic and acidic residues" evidence="1">
    <location>
        <begin position="48"/>
        <end position="68"/>
    </location>
</feature>
<evidence type="ECO:0000259" key="3">
    <source>
        <dbReference type="Pfam" id="PF03703"/>
    </source>
</evidence>